<evidence type="ECO:0000313" key="1">
    <source>
        <dbReference type="EMBL" id="EFR00444.1"/>
    </source>
</evidence>
<keyword evidence="2" id="KW-1185">Reference proteome</keyword>
<gene>
    <name evidence="1" type="ORF">MGYG_03446</name>
</gene>
<dbReference type="Pfam" id="PF12224">
    <property type="entry name" value="Amidoligase_2"/>
    <property type="match status" value="1"/>
</dbReference>
<dbReference type="GeneID" id="10028536"/>
<reference evidence="2" key="1">
    <citation type="journal article" date="2012" name="MBio">
        <title>Comparative genome analysis of Trichophyton rubrum and related dermatophytes reveals candidate genes involved in infection.</title>
        <authorList>
            <person name="Martinez D.A."/>
            <person name="Oliver B.G."/>
            <person name="Graeser Y."/>
            <person name="Goldberg J.M."/>
            <person name="Li W."/>
            <person name="Martinez-Rossi N.M."/>
            <person name="Monod M."/>
            <person name="Shelest E."/>
            <person name="Barton R.C."/>
            <person name="Birch E."/>
            <person name="Brakhage A.A."/>
            <person name="Chen Z."/>
            <person name="Gurr S.J."/>
            <person name="Heiman D."/>
            <person name="Heitman J."/>
            <person name="Kosti I."/>
            <person name="Rossi A."/>
            <person name="Saif S."/>
            <person name="Samalova M."/>
            <person name="Saunders C.W."/>
            <person name="Shea T."/>
            <person name="Summerbell R.C."/>
            <person name="Xu J."/>
            <person name="Young S."/>
            <person name="Zeng Q."/>
            <person name="Birren B.W."/>
            <person name="Cuomo C.A."/>
            <person name="White T.C."/>
        </authorList>
    </citation>
    <scope>NUCLEOTIDE SEQUENCE [LARGE SCALE GENOMIC DNA]</scope>
    <source>
        <strain evidence="2">ATCC MYA-4604 / CBS 118893</strain>
    </source>
</reference>
<dbReference type="HOGENOM" id="CLU_1315116_0_0_1"/>
<name>E4US26_ARTGP</name>
<dbReference type="STRING" id="535722.E4US26"/>
<dbReference type="PANTHER" id="PTHR36847">
    <property type="entry name" value="AMIDOLIGASE ENZYME"/>
    <property type="match status" value="1"/>
</dbReference>
<evidence type="ECO:0000313" key="2">
    <source>
        <dbReference type="Proteomes" id="UP000002669"/>
    </source>
</evidence>
<organism evidence="2">
    <name type="scientific">Arthroderma gypseum (strain ATCC MYA-4604 / CBS 118893)</name>
    <name type="common">Microsporum gypseum</name>
    <dbReference type="NCBI Taxonomy" id="535722"/>
    <lineage>
        <taxon>Eukaryota</taxon>
        <taxon>Fungi</taxon>
        <taxon>Dikarya</taxon>
        <taxon>Ascomycota</taxon>
        <taxon>Pezizomycotina</taxon>
        <taxon>Eurotiomycetes</taxon>
        <taxon>Eurotiomycetidae</taxon>
        <taxon>Onygenales</taxon>
        <taxon>Arthrodermataceae</taxon>
        <taxon>Nannizzia</taxon>
    </lineage>
</organism>
<dbReference type="OMA" id="ANNRYCK"/>
<accession>E4US26</accession>
<dbReference type="AlphaFoldDB" id="E4US26"/>
<sequence length="209" mass="23478">MASFGIEMELLIKPLAETLPLVTKHGYRPENIPRLNMIAVHKALVEVLLERNFPAELYDEDSGYQSKWQVAADASIRSNGDFVGVEIISKILYINSEWTTEVDRFWGILIDNFEVRGDSSCGTHIHFSPNGGFTLLQLKALAKFTTIFQPAVTALIPAARRDTDWCHPNAEVVEGLKARYAAGRPVLFPWIENFPSKEVCSGVKYPRVK</sequence>
<evidence type="ECO:0008006" key="3">
    <source>
        <dbReference type="Google" id="ProtNLM"/>
    </source>
</evidence>
<dbReference type="VEuPathDB" id="FungiDB:MGYG_03446"/>
<protein>
    <recommendedName>
        <fullName evidence="3">Amidoligase enzyme</fullName>
    </recommendedName>
</protein>
<dbReference type="InterPro" id="IPR022025">
    <property type="entry name" value="Amidoligase_2"/>
</dbReference>
<dbReference type="eggNOG" id="ENOG502SSWJ">
    <property type="taxonomic scope" value="Eukaryota"/>
</dbReference>
<dbReference type="InParanoid" id="E4US26"/>
<dbReference type="OrthoDB" id="4172364at2759"/>
<dbReference type="PANTHER" id="PTHR36847:SF1">
    <property type="entry name" value="AMIDOLIGASE ENZYME"/>
    <property type="match status" value="1"/>
</dbReference>
<dbReference type="EMBL" id="DS989824">
    <property type="protein sequence ID" value="EFR00444.1"/>
    <property type="molecule type" value="Genomic_DNA"/>
</dbReference>
<dbReference type="RefSeq" id="XP_003173274.1">
    <property type="nucleotide sequence ID" value="XM_003173226.1"/>
</dbReference>
<proteinExistence type="predicted"/>
<dbReference type="Proteomes" id="UP000002669">
    <property type="component" value="Unassembled WGS sequence"/>
</dbReference>